<dbReference type="EC" id="3.4.24.-" evidence="11"/>
<dbReference type="GO" id="GO:0005886">
    <property type="term" value="C:plasma membrane"/>
    <property type="evidence" value="ECO:0007669"/>
    <property type="project" value="UniProtKB-SubCell"/>
</dbReference>
<dbReference type="CDD" id="cd07340">
    <property type="entry name" value="M48B_Htpx_like"/>
    <property type="match status" value="1"/>
</dbReference>
<feature type="active site" evidence="11">
    <location>
        <position position="171"/>
    </location>
</feature>
<dbReference type="HAMAP" id="MF_00188">
    <property type="entry name" value="Pept_M48_protease_HtpX"/>
    <property type="match status" value="1"/>
</dbReference>
<feature type="transmembrane region" description="Helical" evidence="11">
    <location>
        <begin position="66"/>
        <end position="87"/>
    </location>
</feature>
<organism evidence="13 14">
    <name type="scientific">Prevotella pectinovora</name>
    <dbReference type="NCBI Taxonomy" id="1602169"/>
    <lineage>
        <taxon>Bacteria</taxon>
        <taxon>Pseudomonadati</taxon>
        <taxon>Bacteroidota</taxon>
        <taxon>Bacteroidia</taxon>
        <taxon>Bacteroidales</taxon>
        <taxon>Prevotellaceae</taxon>
        <taxon>Prevotella</taxon>
    </lineage>
</organism>
<evidence type="ECO:0000256" key="7">
    <source>
        <dbReference type="ARBA" id="ARBA00022833"/>
    </source>
</evidence>
<dbReference type="InterPro" id="IPR050083">
    <property type="entry name" value="HtpX_protease"/>
</dbReference>
<keyword evidence="6 11" id="KW-0378">Hydrolase</keyword>
<feature type="domain" description="Peptidase M48" evidence="12">
    <location>
        <begin position="104"/>
        <end position="334"/>
    </location>
</feature>
<dbReference type="PANTHER" id="PTHR43221">
    <property type="entry name" value="PROTEASE HTPX"/>
    <property type="match status" value="1"/>
</dbReference>
<evidence type="ECO:0000313" key="14">
    <source>
        <dbReference type="Proteomes" id="UP000032046"/>
    </source>
</evidence>
<evidence type="ECO:0000256" key="2">
    <source>
        <dbReference type="ARBA" id="ARBA00022475"/>
    </source>
</evidence>
<evidence type="ECO:0000256" key="4">
    <source>
        <dbReference type="ARBA" id="ARBA00022692"/>
    </source>
</evidence>
<keyword evidence="5 11" id="KW-0479">Metal-binding</keyword>
<sequence>MKYVGMYTQVSRNNKLTIMLLLFFPALTLLMVWLFYVLLSLCGVALDGNAEQVGGNVNWTWVNGAFIDSLPWVVGTVSVWFVIAYFFNASMVKAATGAKTLERRENPRVYNIVENLTMTAGMDMPKINVVDDPQLNAFASGIDRKSYTVTVTTGLLKVLNDDELAGVIAHELTHIRNRDTRLLITSIIFVGIITTIIQVSIRSLFWIVSDSSSSSSSDDDDNNNGGAAILVFLIAIFLGIIAYFFALLTRFAISRKREYMADAGGAELCGNPLALASALRKISDRPGLKKVKRDDVAQLFIVHPQALSGGKGMGFFTSLFSTHPDTQKRIEILEQF</sequence>
<dbReference type="AlphaFoldDB" id="A0A0D0HCB1"/>
<feature type="binding site" evidence="11">
    <location>
        <position position="174"/>
    </location>
    <ligand>
        <name>Zn(2+)</name>
        <dbReference type="ChEBI" id="CHEBI:29105"/>
        <note>catalytic</note>
    </ligand>
</feature>
<dbReference type="InterPro" id="IPR001915">
    <property type="entry name" value="Peptidase_M48"/>
</dbReference>
<evidence type="ECO:0000256" key="1">
    <source>
        <dbReference type="ARBA" id="ARBA00009779"/>
    </source>
</evidence>
<comment type="subcellular location">
    <subcellularLocation>
        <location evidence="11">Cell membrane</location>
        <topology evidence="11">Multi-pass membrane protein</topology>
    </subcellularLocation>
</comment>
<comment type="similarity">
    <text evidence="1 11">Belongs to the peptidase M48B family.</text>
</comment>
<evidence type="ECO:0000256" key="8">
    <source>
        <dbReference type="ARBA" id="ARBA00022989"/>
    </source>
</evidence>
<dbReference type="STRING" id="1602171.ST44_07760"/>
<feature type="transmembrane region" description="Helical" evidence="11">
    <location>
        <begin position="227"/>
        <end position="248"/>
    </location>
</feature>
<keyword evidence="4 11" id="KW-0812">Transmembrane</keyword>
<keyword evidence="2 11" id="KW-1003">Cell membrane</keyword>
<keyword evidence="9 11" id="KW-0482">Metalloprotease</keyword>
<proteinExistence type="inferred from homology"/>
<accession>A0A0D0HCB1</accession>
<evidence type="ECO:0000256" key="3">
    <source>
        <dbReference type="ARBA" id="ARBA00022670"/>
    </source>
</evidence>
<evidence type="ECO:0000256" key="11">
    <source>
        <dbReference type="HAMAP-Rule" id="MF_00188"/>
    </source>
</evidence>
<feature type="transmembrane region" description="Helical" evidence="11">
    <location>
        <begin position="182"/>
        <end position="207"/>
    </location>
</feature>
<evidence type="ECO:0000256" key="6">
    <source>
        <dbReference type="ARBA" id="ARBA00022801"/>
    </source>
</evidence>
<name>A0A0D0HCB1_9BACT</name>
<dbReference type="RefSeq" id="WP_042519392.1">
    <property type="nucleotide sequence ID" value="NZ_JAXJLY010000056.1"/>
</dbReference>
<evidence type="ECO:0000256" key="5">
    <source>
        <dbReference type="ARBA" id="ARBA00022723"/>
    </source>
</evidence>
<dbReference type="Gene3D" id="3.30.2010.10">
    <property type="entry name" value="Metalloproteases ('zincins'), catalytic domain"/>
    <property type="match status" value="1"/>
</dbReference>
<evidence type="ECO:0000256" key="10">
    <source>
        <dbReference type="ARBA" id="ARBA00023136"/>
    </source>
</evidence>
<protein>
    <recommendedName>
        <fullName evidence="11">Protease HtpX homolog</fullName>
        <ecNumber evidence="11">3.4.24.-</ecNumber>
    </recommendedName>
</protein>
<keyword evidence="7 11" id="KW-0862">Zinc</keyword>
<gene>
    <name evidence="11" type="primary">htpX</name>
    <name evidence="13" type="ORF">ST44_07760</name>
</gene>
<dbReference type="GO" id="GO:0004222">
    <property type="term" value="F:metalloendopeptidase activity"/>
    <property type="evidence" value="ECO:0007669"/>
    <property type="project" value="UniProtKB-UniRule"/>
</dbReference>
<feature type="transmembrane region" description="Helical" evidence="11">
    <location>
        <begin position="20"/>
        <end position="46"/>
    </location>
</feature>
<evidence type="ECO:0000256" key="9">
    <source>
        <dbReference type="ARBA" id="ARBA00023049"/>
    </source>
</evidence>
<comment type="cofactor">
    <cofactor evidence="11">
        <name>Zn(2+)</name>
        <dbReference type="ChEBI" id="CHEBI:29105"/>
    </cofactor>
    <text evidence="11">Binds 1 zinc ion per subunit.</text>
</comment>
<feature type="binding site" evidence="11">
    <location>
        <position position="258"/>
    </location>
    <ligand>
        <name>Zn(2+)</name>
        <dbReference type="ChEBI" id="CHEBI:29105"/>
        <note>catalytic</note>
    </ligand>
</feature>
<dbReference type="InterPro" id="IPR022919">
    <property type="entry name" value="Pept_M48_protease_HtpX"/>
</dbReference>
<evidence type="ECO:0000313" key="13">
    <source>
        <dbReference type="EMBL" id="KIP62183.1"/>
    </source>
</evidence>
<feature type="binding site" evidence="11">
    <location>
        <position position="170"/>
    </location>
    <ligand>
        <name>Zn(2+)</name>
        <dbReference type="ChEBI" id="CHEBI:29105"/>
        <note>catalytic</note>
    </ligand>
</feature>
<comment type="caution">
    <text evidence="13">The sequence shown here is derived from an EMBL/GenBank/DDBJ whole genome shotgun (WGS) entry which is preliminary data.</text>
</comment>
<dbReference type="PANTHER" id="PTHR43221:SF2">
    <property type="entry name" value="PROTEASE HTPX HOMOLOG"/>
    <property type="match status" value="1"/>
</dbReference>
<dbReference type="EMBL" id="JXQK01000056">
    <property type="protein sequence ID" value="KIP62183.1"/>
    <property type="molecule type" value="Genomic_DNA"/>
</dbReference>
<evidence type="ECO:0000259" key="12">
    <source>
        <dbReference type="Pfam" id="PF01435"/>
    </source>
</evidence>
<keyword evidence="3 11" id="KW-0645">Protease</keyword>
<keyword evidence="8 11" id="KW-1133">Transmembrane helix</keyword>
<dbReference type="GO" id="GO:0008270">
    <property type="term" value="F:zinc ion binding"/>
    <property type="evidence" value="ECO:0007669"/>
    <property type="project" value="UniProtKB-UniRule"/>
</dbReference>
<dbReference type="GO" id="GO:0006508">
    <property type="term" value="P:proteolysis"/>
    <property type="evidence" value="ECO:0007669"/>
    <property type="project" value="UniProtKB-KW"/>
</dbReference>
<keyword evidence="14" id="KW-1185">Reference proteome</keyword>
<dbReference type="Proteomes" id="UP000032046">
    <property type="component" value="Unassembled WGS sequence"/>
</dbReference>
<keyword evidence="10 11" id="KW-0472">Membrane</keyword>
<dbReference type="Pfam" id="PF01435">
    <property type="entry name" value="Peptidase_M48"/>
    <property type="match status" value="1"/>
</dbReference>
<reference evidence="13 14" key="1">
    <citation type="submission" date="2015-01" db="EMBL/GenBank/DDBJ databases">
        <title>Comparative genomics of non-oral Prevotella species.</title>
        <authorList>
            <person name="Accetto T."/>
            <person name="Nograsek B."/>
            <person name="Avgustin G."/>
        </authorList>
    </citation>
    <scope>NUCLEOTIDE SEQUENCE [LARGE SCALE GENOMIC DNA]</scope>
    <source>
        <strain evidence="13 14">P5-119</strain>
    </source>
</reference>